<dbReference type="GO" id="GO:0016020">
    <property type="term" value="C:membrane"/>
    <property type="evidence" value="ECO:0007669"/>
    <property type="project" value="UniProtKB-SubCell"/>
</dbReference>
<feature type="non-terminal residue" evidence="8">
    <location>
        <position position="1"/>
    </location>
</feature>
<reference evidence="8 9" key="1">
    <citation type="journal article" date="2019" name="Genome Biol. Evol.">
        <title>The Rhododendron genome and chromosomal organization provide insight into shared whole-genome duplications across the heath family (Ericaceae).</title>
        <authorList>
            <person name="Soza V.L."/>
            <person name="Lindsley D."/>
            <person name="Waalkes A."/>
            <person name="Ramage E."/>
            <person name="Patwardhan R.P."/>
            <person name="Burton J.N."/>
            <person name="Adey A."/>
            <person name="Kumar A."/>
            <person name="Qiu R."/>
            <person name="Shendure J."/>
            <person name="Hall B."/>
        </authorList>
    </citation>
    <scope>NUCLEOTIDE SEQUENCE [LARGE SCALE GENOMIC DNA]</scope>
    <source>
        <strain evidence="8">RSF 1966-606</strain>
    </source>
</reference>
<evidence type="ECO:0000256" key="6">
    <source>
        <dbReference type="SAM" id="Phobius"/>
    </source>
</evidence>
<dbReference type="InterPro" id="IPR011547">
    <property type="entry name" value="SLC26A/SulP_dom"/>
</dbReference>
<comment type="caution">
    <text evidence="8">The sequence shown here is derived from an EMBL/GenBank/DDBJ whole genome shotgun (WGS) entry which is preliminary data.</text>
</comment>
<dbReference type="InterPro" id="IPR002645">
    <property type="entry name" value="STAS_dom"/>
</dbReference>
<dbReference type="Gene3D" id="3.30.750.24">
    <property type="entry name" value="STAS domain"/>
    <property type="match status" value="1"/>
</dbReference>
<dbReference type="Pfam" id="PF01740">
    <property type="entry name" value="STAS"/>
    <property type="match status" value="1"/>
</dbReference>
<evidence type="ECO:0000259" key="7">
    <source>
        <dbReference type="PROSITE" id="PS50801"/>
    </source>
</evidence>
<dbReference type="EMBL" id="QEFC01001001">
    <property type="protein sequence ID" value="KAE9460692.1"/>
    <property type="molecule type" value="Genomic_DNA"/>
</dbReference>
<dbReference type="GO" id="GO:0055085">
    <property type="term" value="P:transmembrane transport"/>
    <property type="evidence" value="ECO:0007669"/>
    <property type="project" value="InterPro"/>
</dbReference>
<evidence type="ECO:0000256" key="3">
    <source>
        <dbReference type="ARBA" id="ARBA00022989"/>
    </source>
</evidence>
<accession>A0A6A4LU04</accession>
<feature type="domain" description="STAS" evidence="7">
    <location>
        <begin position="308"/>
        <end position="367"/>
    </location>
</feature>
<feature type="transmembrane region" description="Helical" evidence="6">
    <location>
        <begin position="241"/>
        <end position="259"/>
    </location>
</feature>
<feature type="compositionally biased region" description="Polar residues" evidence="5">
    <location>
        <begin position="496"/>
        <end position="516"/>
    </location>
</feature>
<evidence type="ECO:0000256" key="1">
    <source>
        <dbReference type="ARBA" id="ARBA00004141"/>
    </source>
</evidence>
<evidence type="ECO:0000313" key="9">
    <source>
        <dbReference type="Proteomes" id="UP000428333"/>
    </source>
</evidence>
<keyword evidence="3 6" id="KW-1133">Transmembrane helix</keyword>
<feature type="region of interest" description="Disordered" evidence="5">
    <location>
        <begin position="427"/>
        <end position="516"/>
    </location>
</feature>
<keyword evidence="9" id="KW-1185">Reference proteome</keyword>
<keyword evidence="4 6" id="KW-0472">Membrane</keyword>
<dbReference type="AlphaFoldDB" id="A0A6A4LU04"/>
<dbReference type="Pfam" id="PF00916">
    <property type="entry name" value="Sulfate_transp"/>
    <property type="match status" value="1"/>
</dbReference>
<name>A0A6A4LU04_9ERIC</name>
<dbReference type="InterPro" id="IPR036513">
    <property type="entry name" value="STAS_dom_sf"/>
</dbReference>
<feature type="transmembrane region" description="Helical" evidence="6">
    <location>
        <begin position="218"/>
        <end position="235"/>
    </location>
</feature>
<proteinExistence type="predicted"/>
<keyword evidence="2 6" id="KW-0812">Transmembrane</keyword>
<organism evidence="8 9">
    <name type="scientific">Rhododendron williamsianum</name>
    <dbReference type="NCBI Taxonomy" id="262921"/>
    <lineage>
        <taxon>Eukaryota</taxon>
        <taxon>Viridiplantae</taxon>
        <taxon>Streptophyta</taxon>
        <taxon>Embryophyta</taxon>
        <taxon>Tracheophyta</taxon>
        <taxon>Spermatophyta</taxon>
        <taxon>Magnoliopsida</taxon>
        <taxon>eudicotyledons</taxon>
        <taxon>Gunneridae</taxon>
        <taxon>Pentapetalae</taxon>
        <taxon>asterids</taxon>
        <taxon>Ericales</taxon>
        <taxon>Ericaceae</taxon>
        <taxon>Ericoideae</taxon>
        <taxon>Rhodoreae</taxon>
        <taxon>Rhododendron</taxon>
    </lineage>
</organism>
<evidence type="ECO:0000313" key="8">
    <source>
        <dbReference type="EMBL" id="KAE9460692.1"/>
    </source>
</evidence>
<comment type="subcellular location">
    <subcellularLocation>
        <location evidence="1">Membrane</location>
        <topology evidence="1">Multi-pass membrane protein</topology>
    </subcellularLocation>
</comment>
<dbReference type="PANTHER" id="PTHR11814">
    <property type="entry name" value="SULFATE TRANSPORTER"/>
    <property type="match status" value="1"/>
</dbReference>
<evidence type="ECO:0000256" key="5">
    <source>
        <dbReference type="SAM" id="MobiDB-lite"/>
    </source>
</evidence>
<protein>
    <recommendedName>
        <fullName evidence="7">STAS domain-containing protein</fullName>
    </recommendedName>
</protein>
<evidence type="ECO:0000256" key="4">
    <source>
        <dbReference type="ARBA" id="ARBA00023136"/>
    </source>
</evidence>
<evidence type="ECO:0000256" key="2">
    <source>
        <dbReference type="ARBA" id="ARBA00022692"/>
    </source>
</evidence>
<dbReference type="InterPro" id="IPR001902">
    <property type="entry name" value="SLC26A/SulP_fam"/>
</dbReference>
<dbReference type="OrthoDB" id="1717097at2759"/>
<sequence>MKETFFHDDPLRQFKNESRTSWTRKLVMGLQYLLPILEWGPHYGLELLKHDFNSSPENGHSRYGRVKISNGFYGGNNIWVGKCRFECCSAVDVRSDGKPDGDGCGSCGDCFTAHRYIEQLSPGLNPLSNTYGICVIVHLNCRQNWHSNRYRLSRLEDDKRGIVVCKSFAMSKNYHIDANKEMIAFGMMNILGSFTSCYPTSGSLSQSAANVNAGGKTAASNIVTALAVLFTLVFLTPRFQYTPIAVLSSIIMATIMGIVDYEAAIHMWRVDKLDFEVCTVAYVAEEQDNLKSEGKPGLRFLILDMGVAVGNIDTSGINMFEELKKNTGLFLANPRGEVIEKLNKSKLIEAIGQKRIYLTVGDAVEACNSMLYASKPKQLAIESDYSLIRCEDRGCSEIVQIVDSVFVVVFVIAIEFRRLTSPLSSILANPSSSASTHQTNHGLTEPVRDGEADDGENGRWGQQRMEDGDDGGWRTARMEEDELIPFMAEEVEHRSTPISATSGPPSLGSTTAGRTT</sequence>
<gene>
    <name evidence="8" type="ORF">C3L33_07471</name>
</gene>
<dbReference type="CDD" id="cd07042">
    <property type="entry name" value="STAS_SulP_like_sulfate_transporter"/>
    <property type="match status" value="1"/>
</dbReference>
<dbReference type="PROSITE" id="PS50801">
    <property type="entry name" value="STAS"/>
    <property type="match status" value="1"/>
</dbReference>
<dbReference type="Proteomes" id="UP000428333">
    <property type="component" value="Linkage Group LG04"/>
</dbReference>
<dbReference type="SUPFAM" id="SSF52091">
    <property type="entry name" value="SpoIIaa-like"/>
    <property type="match status" value="1"/>
</dbReference>